<sequence length="442" mass="49967">MKAKFLNKETSRRGRNFQPAQFMTELDKAGTRHAVEERFRKENCIAVPEHSPVASLESLDELSKRDQQREKDGFPKKIKTRRIMVGPGRIINVPYVEEEKLVHGEFEPSDASDRGEPGHGEGDIGDVIGEIPLWGEGEGEGDGDGESDEPHAGQGDGGDHGEEEEAYKLGKELAAQFQLPNLKDKGKKVPTDEYVYDLTDRHRGSGQLLDKKATLKSIVRTNVALGRINKDDIDTSKMVVGPQDKIYRVLSKERVWKSQAIVFFLRDYSGSMWGEPTKAVIAQHLMIYAWLMDQYDKLVIPRFVVHDYTAREVSVIAYFRLQASGGTLIASGYKKILEIIEGEGLARDYNIYVFQGTDGDDWGDDGREATQEIEKILGYANRMGVSLLKHPYYNNRDTNFESYIKKANFLGRRDLFRMHVMLSTEVTDDKNIEAVKTLIAQD</sequence>
<feature type="compositionally biased region" description="Basic and acidic residues" evidence="1">
    <location>
        <begin position="61"/>
        <end position="75"/>
    </location>
</feature>
<feature type="region of interest" description="Disordered" evidence="1">
    <location>
        <begin position="56"/>
        <end position="77"/>
    </location>
</feature>
<evidence type="ECO:0000313" key="3">
    <source>
        <dbReference type="Proteomes" id="UP000033977"/>
    </source>
</evidence>
<evidence type="ECO:0008006" key="4">
    <source>
        <dbReference type="Google" id="ProtNLM"/>
    </source>
</evidence>
<evidence type="ECO:0000313" key="2">
    <source>
        <dbReference type="EMBL" id="KKT57533.1"/>
    </source>
</evidence>
<dbReference type="EMBL" id="LCIN01000003">
    <property type="protein sequence ID" value="KKT57533.1"/>
    <property type="molecule type" value="Genomic_DNA"/>
</dbReference>
<feature type="compositionally biased region" description="Acidic residues" evidence="1">
    <location>
        <begin position="137"/>
        <end position="147"/>
    </location>
</feature>
<dbReference type="PANTHER" id="PTHR30510:SF2">
    <property type="entry name" value="UPF0229 PROTEIN YEAH"/>
    <property type="match status" value="1"/>
</dbReference>
<organism evidence="2 3">
    <name type="scientific">Candidatus Giovannonibacteria bacterium GW2011_GWB1_44_23</name>
    <dbReference type="NCBI Taxonomy" id="1618652"/>
    <lineage>
        <taxon>Bacteria</taxon>
        <taxon>Candidatus Giovannoniibacteriota</taxon>
    </lineage>
</organism>
<proteinExistence type="predicted"/>
<dbReference type="PATRIC" id="fig|1618652.3.peg.241"/>
<protein>
    <recommendedName>
        <fullName evidence="4">Sporulation protein YhbH</fullName>
    </recommendedName>
</protein>
<gene>
    <name evidence="2" type="ORF">UW49_C0003G0012</name>
</gene>
<feature type="region of interest" description="Disordered" evidence="1">
    <location>
        <begin position="105"/>
        <end position="165"/>
    </location>
</feature>
<evidence type="ECO:0000256" key="1">
    <source>
        <dbReference type="SAM" id="MobiDB-lite"/>
    </source>
</evidence>
<dbReference type="NCBIfam" id="NF003712">
    <property type="entry name" value="PRK05325.2-4"/>
    <property type="match status" value="1"/>
</dbReference>
<dbReference type="Pfam" id="PF04285">
    <property type="entry name" value="DUF444"/>
    <property type="match status" value="1"/>
</dbReference>
<name>A0A0G1IFD4_9BACT</name>
<comment type="caution">
    <text evidence="2">The sequence shown here is derived from an EMBL/GenBank/DDBJ whole genome shotgun (WGS) entry which is preliminary data.</text>
</comment>
<reference evidence="2 3" key="1">
    <citation type="journal article" date="2015" name="Nature">
        <title>rRNA introns, odd ribosomes, and small enigmatic genomes across a large radiation of phyla.</title>
        <authorList>
            <person name="Brown C.T."/>
            <person name="Hug L.A."/>
            <person name="Thomas B.C."/>
            <person name="Sharon I."/>
            <person name="Castelle C.J."/>
            <person name="Singh A."/>
            <person name="Wilkins M.J."/>
            <person name="Williams K.H."/>
            <person name="Banfield J.F."/>
        </authorList>
    </citation>
    <scope>NUCLEOTIDE SEQUENCE [LARGE SCALE GENOMIC DNA]</scope>
</reference>
<accession>A0A0G1IFD4</accession>
<dbReference type="AlphaFoldDB" id="A0A0G1IFD4"/>
<dbReference type="PANTHER" id="PTHR30510">
    <property type="entry name" value="UPF0229 PROTEIN YEAH"/>
    <property type="match status" value="1"/>
</dbReference>
<dbReference type="InterPro" id="IPR006698">
    <property type="entry name" value="UPF0229"/>
</dbReference>
<feature type="compositionally biased region" description="Basic and acidic residues" evidence="1">
    <location>
        <begin position="105"/>
        <end position="122"/>
    </location>
</feature>
<dbReference type="Proteomes" id="UP000033977">
    <property type="component" value="Unassembled WGS sequence"/>
</dbReference>